<organism evidence="3 4">
    <name type="scientific">Roseateles puraquae</name>
    <dbReference type="NCBI Taxonomy" id="431059"/>
    <lineage>
        <taxon>Bacteria</taxon>
        <taxon>Pseudomonadati</taxon>
        <taxon>Pseudomonadota</taxon>
        <taxon>Betaproteobacteria</taxon>
        <taxon>Burkholderiales</taxon>
        <taxon>Sphaerotilaceae</taxon>
        <taxon>Roseateles</taxon>
    </lineage>
</organism>
<proteinExistence type="predicted"/>
<evidence type="ECO:0000313" key="3">
    <source>
        <dbReference type="EMBL" id="OWR04044.1"/>
    </source>
</evidence>
<dbReference type="GO" id="GO:0015627">
    <property type="term" value="C:type II protein secretion system complex"/>
    <property type="evidence" value="ECO:0007669"/>
    <property type="project" value="InterPro"/>
</dbReference>
<keyword evidence="1" id="KW-0488">Methylation</keyword>
<keyword evidence="2" id="KW-0472">Membrane</keyword>
<keyword evidence="2" id="KW-0812">Transmembrane</keyword>
<keyword evidence="2" id="KW-1133">Transmembrane helix</keyword>
<evidence type="ECO:0000256" key="2">
    <source>
        <dbReference type="SAM" id="Phobius"/>
    </source>
</evidence>
<dbReference type="InterPro" id="IPR000983">
    <property type="entry name" value="Bac_GSPG_pilin"/>
</dbReference>
<dbReference type="SUPFAM" id="SSF54523">
    <property type="entry name" value="Pili subunits"/>
    <property type="match status" value="1"/>
</dbReference>
<dbReference type="PRINTS" id="PR00813">
    <property type="entry name" value="BCTERIALGSPG"/>
</dbReference>
<dbReference type="Pfam" id="PF07963">
    <property type="entry name" value="N_methyl"/>
    <property type="match status" value="1"/>
</dbReference>
<keyword evidence="4" id="KW-1185">Reference proteome</keyword>
<dbReference type="OrthoDB" id="9790526at2"/>
<feature type="transmembrane region" description="Helical" evidence="2">
    <location>
        <begin position="20"/>
        <end position="40"/>
    </location>
</feature>
<sequence length="167" mass="18437">MRASSSGRQWKHRRQGFTVVELLVVLTVMAVLATMAMPLARIAVQREREQELKVALREIRAAIDAYQVVRAAGNGGAPEGVSLCPPSLIALTQLMPDPRPSSGGQMIRFLRRVPRDPFAAPQLPAEQTWGLRSYLSEAAKPLPGADVYDVYSLSKQQALDGTWLKDW</sequence>
<accession>A0A254N900</accession>
<dbReference type="Proteomes" id="UP000197446">
    <property type="component" value="Unassembled WGS sequence"/>
</dbReference>
<dbReference type="NCBIfam" id="TIGR02532">
    <property type="entry name" value="IV_pilin_GFxxxE"/>
    <property type="match status" value="1"/>
</dbReference>
<comment type="caution">
    <text evidence="3">The sequence shown here is derived from an EMBL/GenBank/DDBJ whole genome shotgun (WGS) entry which is preliminary data.</text>
</comment>
<gene>
    <name evidence="3" type="ORF">CDO81_09980</name>
</gene>
<name>A0A254N900_9BURK</name>
<dbReference type="InterPro" id="IPR045584">
    <property type="entry name" value="Pilin-like"/>
</dbReference>
<dbReference type="EMBL" id="NISI01000003">
    <property type="protein sequence ID" value="OWR04044.1"/>
    <property type="molecule type" value="Genomic_DNA"/>
</dbReference>
<dbReference type="InterPro" id="IPR012902">
    <property type="entry name" value="N_methyl_site"/>
</dbReference>
<dbReference type="AlphaFoldDB" id="A0A254N900"/>
<protein>
    <submittedName>
        <fullName evidence="3">General secretion pathway protein GspG</fullName>
    </submittedName>
</protein>
<reference evidence="3 4" key="1">
    <citation type="journal article" date="2007" name="Int. J. Syst. Evol. Microbiol.">
        <title>Description of Pelomonas aquatica sp. nov. and Pelomonas puraquae sp. nov., isolated from industrial and haemodialysis water.</title>
        <authorList>
            <person name="Gomila M."/>
            <person name="Bowien B."/>
            <person name="Falsen E."/>
            <person name="Moore E.R."/>
            <person name="Lalucat J."/>
        </authorList>
    </citation>
    <scope>NUCLEOTIDE SEQUENCE [LARGE SCALE GENOMIC DNA]</scope>
    <source>
        <strain evidence="3 4">CCUG 52769</strain>
    </source>
</reference>
<dbReference type="Gene3D" id="3.30.700.10">
    <property type="entry name" value="Glycoprotein, Type 4 Pilin"/>
    <property type="match status" value="1"/>
</dbReference>
<evidence type="ECO:0000313" key="4">
    <source>
        <dbReference type="Proteomes" id="UP000197446"/>
    </source>
</evidence>
<evidence type="ECO:0000256" key="1">
    <source>
        <dbReference type="ARBA" id="ARBA00022481"/>
    </source>
</evidence>
<dbReference type="GO" id="GO:0015628">
    <property type="term" value="P:protein secretion by the type II secretion system"/>
    <property type="evidence" value="ECO:0007669"/>
    <property type="project" value="InterPro"/>
</dbReference>
<dbReference type="RefSeq" id="WP_088483064.1">
    <property type="nucleotide sequence ID" value="NZ_NISI01000003.1"/>
</dbReference>